<dbReference type="EMBL" id="JAMKFB020000010">
    <property type="protein sequence ID" value="KAL0183181.1"/>
    <property type="molecule type" value="Genomic_DNA"/>
</dbReference>
<dbReference type="PANTHER" id="PTHR46559">
    <property type="entry name" value="TYROSINE-PROTEIN PHOSPHATASE NON-RECEPTOR TYPE 11"/>
    <property type="match status" value="1"/>
</dbReference>
<reference evidence="2 3" key="1">
    <citation type="submission" date="2024-05" db="EMBL/GenBank/DDBJ databases">
        <title>Genome sequencing and assembly of Indian major carp, Cirrhinus mrigala (Hamilton, 1822).</title>
        <authorList>
            <person name="Mohindra V."/>
            <person name="Chowdhury L.M."/>
            <person name="Lal K."/>
            <person name="Jena J.K."/>
        </authorList>
    </citation>
    <scope>NUCLEOTIDE SEQUENCE [LARGE SCALE GENOMIC DNA]</scope>
    <source>
        <strain evidence="2">CM1030</strain>
        <tissue evidence="2">Blood</tissue>
    </source>
</reference>
<dbReference type="AlphaFoldDB" id="A0ABD0QDV8"/>
<accession>A0ABD0QDV8</accession>
<keyword evidence="3" id="KW-1185">Reference proteome</keyword>
<comment type="caution">
    <text evidence="2">The sequence shown here is derived from an EMBL/GenBank/DDBJ whole genome shotgun (WGS) entry which is preliminary data.</text>
</comment>
<dbReference type="InterPro" id="IPR000242">
    <property type="entry name" value="PTP_cat"/>
</dbReference>
<proteinExistence type="predicted"/>
<dbReference type="PANTHER" id="PTHR46559:SF1">
    <property type="entry name" value="TYROSINE-PROTEIN PHOSPHATASE NON-RECEPTOR TYPE 11"/>
    <property type="match status" value="1"/>
</dbReference>
<dbReference type="Proteomes" id="UP001529510">
    <property type="component" value="Unassembled WGS sequence"/>
</dbReference>
<dbReference type="Pfam" id="PF00102">
    <property type="entry name" value="Y_phosphatase"/>
    <property type="match status" value="1"/>
</dbReference>
<feature type="domain" description="Tyrosine-protein phosphatase" evidence="1">
    <location>
        <begin position="1"/>
        <end position="53"/>
    </location>
</feature>
<feature type="non-terminal residue" evidence="2">
    <location>
        <position position="1"/>
    </location>
</feature>
<dbReference type="InterPro" id="IPR029021">
    <property type="entry name" value="Prot-tyrosine_phosphatase-like"/>
</dbReference>
<dbReference type="SUPFAM" id="SSF52799">
    <property type="entry name" value="(Phosphotyrosine protein) phosphatases II"/>
    <property type="match status" value="1"/>
</dbReference>
<evidence type="ECO:0000259" key="1">
    <source>
        <dbReference type="PROSITE" id="PS50055"/>
    </source>
</evidence>
<evidence type="ECO:0000313" key="2">
    <source>
        <dbReference type="EMBL" id="KAL0183181.1"/>
    </source>
</evidence>
<dbReference type="Gene3D" id="3.90.190.10">
    <property type="entry name" value="Protein tyrosine phosphatase superfamily"/>
    <property type="match status" value="1"/>
</dbReference>
<organism evidence="2 3">
    <name type="scientific">Cirrhinus mrigala</name>
    <name type="common">Mrigala</name>
    <dbReference type="NCBI Taxonomy" id="683832"/>
    <lineage>
        <taxon>Eukaryota</taxon>
        <taxon>Metazoa</taxon>
        <taxon>Chordata</taxon>
        <taxon>Craniata</taxon>
        <taxon>Vertebrata</taxon>
        <taxon>Euteleostomi</taxon>
        <taxon>Actinopterygii</taxon>
        <taxon>Neopterygii</taxon>
        <taxon>Teleostei</taxon>
        <taxon>Ostariophysi</taxon>
        <taxon>Cypriniformes</taxon>
        <taxon>Cyprinidae</taxon>
        <taxon>Labeoninae</taxon>
        <taxon>Labeonini</taxon>
        <taxon>Cirrhinus</taxon>
    </lineage>
</organism>
<protein>
    <recommendedName>
        <fullName evidence="1">Tyrosine-protein phosphatase domain-containing protein</fullName>
    </recommendedName>
</protein>
<sequence>PDIETKSNNVKSKRSYIATQGCLQNTISDFWRMVFQENSRVIVMTTKEVERGK</sequence>
<dbReference type="PROSITE" id="PS50055">
    <property type="entry name" value="TYR_PHOSPHATASE_PTP"/>
    <property type="match status" value="1"/>
</dbReference>
<feature type="non-terminal residue" evidence="2">
    <location>
        <position position="53"/>
    </location>
</feature>
<gene>
    <name evidence="2" type="ORF">M9458_022556</name>
</gene>
<evidence type="ECO:0000313" key="3">
    <source>
        <dbReference type="Proteomes" id="UP001529510"/>
    </source>
</evidence>
<name>A0ABD0QDV8_CIRMR</name>